<dbReference type="Proteomes" id="UP001164305">
    <property type="component" value="Chromosome"/>
</dbReference>
<keyword evidence="1" id="KW-0472">Membrane</keyword>
<name>A0ABY6G3T9_9MICO</name>
<keyword evidence="3" id="KW-1185">Reference proteome</keyword>
<dbReference type="EMBL" id="CP107020">
    <property type="protein sequence ID" value="UYG17885.1"/>
    <property type="molecule type" value="Genomic_DNA"/>
</dbReference>
<keyword evidence="1" id="KW-0812">Transmembrane</keyword>
<evidence type="ECO:0008006" key="4">
    <source>
        <dbReference type="Google" id="ProtNLM"/>
    </source>
</evidence>
<feature type="transmembrane region" description="Helical" evidence="1">
    <location>
        <begin position="21"/>
        <end position="40"/>
    </location>
</feature>
<gene>
    <name evidence="2" type="ORF">BRM3_05550</name>
</gene>
<keyword evidence="1" id="KW-1133">Transmembrane helix</keyword>
<evidence type="ECO:0000256" key="1">
    <source>
        <dbReference type="SAM" id="Phobius"/>
    </source>
</evidence>
<sequence length="158" mass="17077">MPPERPVPARAGVRRLGSGSVLWRVTVMLALAAVLLAGQLQRTNEYFPFGTLEQYAQAEDPDGQVRSTCLLGERDGQVVDIGFGPRSVGIERADVENHLTAMRADPSLLAPLAEHYDREHPGLAPLTALVVCQRVTTLRHGAPAGPPETVQIVRWAAP</sequence>
<dbReference type="RefSeq" id="WP_263595092.1">
    <property type="nucleotide sequence ID" value="NZ_CP107020.1"/>
</dbReference>
<organism evidence="2 3">
    <name type="scientific">Brachybacterium huguangmaarense</name>
    <dbReference type="NCBI Taxonomy" id="1652028"/>
    <lineage>
        <taxon>Bacteria</taxon>
        <taxon>Bacillati</taxon>
        <taxon>Actinomycetota</taxon>
        <taxon>Actinomycetes</taxon>
        <taxon>Micrococcales</taxon>
        <taxon>Dermabacteraceae</taxon>
        <taxon>Brachybacterium</taxon>
    </lineage>
</organism>
<proteinExistence type="predicted"/>
<evidence type="ECO:0000313" key="3">
    <source>
        <dbReference type="Proteomes" id="UP001164305"/>
    </source>
</evidence>
<evidence type="ECO:0000313" key="2">
    <source>
        <dbReference type="EMBL" id="UYG17885.1"/>
    </source>
</evidence>
<protein>
    <recommendedName>
        <fullName evidence="4">ASCH domain-containing protein</fullName>
    </recommendedName>
</protein>
<accession>A0ABY6G3T9</accession>
<reference evidence="2" key="1">
    <citation type="submission" date="2022-10" db="EMBL/GenBank/DDBJ databases">
        <title>Whole-Genome Sequencing of Brachybacterium huguangmaarense BRM-3, Isolated from Betula schmidtii.</title>
        <authorList>
            <person name="Haam D."/>
        </authorList>
    </citation>
    <scope>NUCLEOTIDE SEQUENCE</scope>
    <source>
        <strain evidence="2">BRM-3</strain>
    </source>
</reference>